<dbReference type="KEGG" id="gfl:GRFL_0136"/>
<evidence type="ECO:0000256" key="11">
    <source>
        <dbReference type="PROSITE-ProRule" id="PRU01360"/>
    </source>
</evidence>
<evidence type="ECO:0000256" key="5">
    <source>
        <dbReference type="ARBA" id="ARBA00022692"/>
    </source>
</evidence>
<dbReference type="Proteomes" id="UP000186230">
    <property type="component" value="Chromosome"/>
</dbReference>
<dbReference type="InterPro" id="IPR039426">
    <property type="entry name" value="TonB-dep_rcpt-like"/>
</dbReference>
<keyword evidence="3 11" id="KW-1134">Transmembrane beta strand</keyword>
<name>A0A1L7HZU9_9FLAO</name>
<dbReference type="SUPFAM" id="SSF56935">
    <property type="entry name" value="Porins"/>
    <property type="match status" value="1"/>
</dbReference>
<evidence type="ECO:0000256" key="9">
    <source>
        <dbReference type="ARBA" id="ARBA00023136"/>
    </source>
</evidence>
<dbReference type="EMBL" id="CP016359">
    <property type="protein sequence ID" value="APU66860.1"/>
    <property type="molecule type" value="Genomic_DNA"/>
</dbReference>
<dbReference type="Gene3D" id="2.170.130.10">
    <property type="entry name" value="TonB-dependent receptor, plug domain"/>
    <property type="match status" value="1"/>
</dbReference>
<dbReference type="InterPro" id="IPR000531">
    <property type="entry name" value="Beta-barrel_TonB"/>
</dbReference>
<dbReference type="STRING" id="1229726.GRFL_0136"/>
<dbReference type="PANTHER" id="PTHR32552:SF81">
    <property type="entry name" value="TONB-DEPENDENT OUTER MEMBRANE RECEPTOR"/>
    <property type="match status" value="1"/>
</dbReference>
<dbReference type="NCBIfam" id="TIGR04056">
    <property type="entry name" value="OMP_RagA_SusC"/>
    <property type="match status" value="1"/>
</dbReference>
<evidence type="ECO:0000256" key="4">
    <source>
        <dbReference type="ARBA" id="ARBA00022496"/>
    </source>
</evidence>
<dbReference type="AlphaFoldDB" id="A0A1L7HZU9"/>
<evidence type="ECO:0000256" key="12">
    <source>
        <dbReference type="RuleBase" id="RU003357"/>
    </source>
</evidence>
<dbReference type="Pfam" id="PF07715">
    <property type="entry name" value="Plug"/>
    <property type="match status" value="1"/>
</dbReference>
<dbReference type="RefSeq" id="WP_083642578.1">
    <property type="nucleotide sequence ID" value="NZ_AMRU01000014.1"/>
</dbReference>
<evidence type="ECO:0000256" key="8">
    <source>
        <dbReference type="ARBA" id="ARBA00023077"/>
    </source>
</evidence>
<dbReference type="GO" id="GO:0006826">
    <property type="term" value="P:iron ion transport"/>
    <property type="evidence" value="ECO:0007669"/>
    <property type="project" value="UniProtKB-KW"/>
</dbReference>
<keyword evidence="8 12" id="KW-0798">TonB box</keyword>
<dbReference type="OrthoDB" id="9768177at2"/>
<evidence type="ECO:0000256" key="6">
    <source>
        <dbReference type="ARBA" id="ARBA00023004"/>
    </source>
</evidence>
<dbReference type="GO" id="GO:0009279">
    <property type="term" value="C:cell outer membrane"/>
    <property type="evidence" value="ECO:0007669"/>
    <property type="project" value="UniProtKB-SubCell"/>
</dbReference>
<dbReference type="InterPro" id="IPR012910">
    <property type="entry name" value="Plug_dom"/>
</dbReference>
<keyword evidence="6" id="KW-0408">Iron</keyword>
<keyword evidence="4" id="KW-0410">Iron transport</keyword>
<dbReference type="InterPro" id="IPR023997">
    <property type="entry name" value="TonB-dep_OMP_SusC/RagA_CS"/>
</dbReference>
<keyword evidence="5 11" id="KW-0812">Transmembrane</keyword>
<dbReference type="NCBIfam" id="TIGR04057">
    <property type="entry name" value="SusC_RagA_signa"/>
    <property type="match status" value="1"/>
</dbReference>
<dbReference type="Pfam" id="PF13715">
    <property type="entry name" value="CarbopepD_reg_2"/>
    <property type="match status" value="1"/>
</dbReference>
<evidence type="ECO:0000313" key="14">
    <source>
        <dbReference type="Proteomes" id="UP000186230"/>
    </source>
</evidence>
<evidence type="ECO:0000256" key="1">
    <source>
        <dbReference type="ARBA" id="ARBA00004571"/>
    </source>
</evidence>
<keyword evidence="2 11" id="KW-0813">Transport</keyword>
<evidence type="ECO:0000313" key="13">
    <source>
        <dbReference type="EMBL" id="APU66860.1"/>
    </source>
</evidence>
<keyword evidence="9 11" id="KW-0472">Membrane</keyword>
<reference evidence="13 14" key="1">
    <citation type="submission" date="2016-07" db="EMBL/GenBank/DDBJ databases">
        <title>Multi-omics approach to identify versatile polysaccharide utilization systems of a marine flavobacterium Gramella flava.</title>
        <authorList>
            <person name="Tang K."/>
        </authorList>
    </citation>
    <scope>NUCLEOTIDE SEQUENCE [LARGE SCALE GENOMIC DNA]</scope>
    <source>
        <strain evidence="13 14">JLT2011</strain>
    </source>
</reference>
<keyword evidence="14" id="KW-1185">Reference proteome</keyword>
<dbReference type="Gene3D" id="2.60.40.1120">
    <property type="entry name" value="Carboxypeptidase-like, regulatory domain"/>
    <property type="match status" value="1"/>
</dbReference>
<keyword evidence="10 11" id="KW-0998">Cell outer membrane</keyword>
<evidence type="ECO:0000256" key="10">
    <source>
        <dbReference type="ARBA" id="ARBA00023237"/>
    </source>
</evidence>
<evidence type="ECO:0000256" key="7">
    <source>
        <dbReference type="ARBA" id="ARBA00023065"/>
    </source>
</evidence>
<gene>
    <name evidence="13" type="ORF">GRFL_0136</name>
</gene>
<evidence type="ECO:0000256" key="3">
    <source>
        <dbReference type="ARBA" id="ARBA00022452"/>
    </source>
</evidence>
<dbReference type="SUPFAM" id="SSF49464">
    <property type="entry name" value="Carboxypeptidase regulatory domain-like"/>
    <property type="match status" value="1"/>
</dbReference>
<dbReference type="InterPro" id="IPR008969">
    <property type="entry name" value="CarboxyPept-like_regulatory"/>
</dbReference>
<dbReference type="Gene3D" id="2.40.170.20">
    <property type="entry name" value="TonB-dependent receptor, beta-barrel domain"/>
    <property type="match status" value="1"/>
</dbReference>
<keyword evidence="7" id="KW-0406">Ion transport</keyword>
<comment type="subcellular location">
    <subcellularLocation>
        <location evidence="1 11">Cell outer membrane</location>
        <topology evidence="1 11">Multi-pass membrane protein</topology>
    </subcellularLocation>
</comment>
<protein>
    <submittedName>
        <fullName evidence="13">TonB-dependent receptor</fullName>
    </submittedName>
</protein>
<comment type="similarity">
    <text evidence="11 12">Belongs to the TonB-dependent receptor family.</text>
</comment>
<proteinExistence type="inferred from homology"/>
<dbReference type="PANTHER" id="PTHR32552">
    <property type="entry name" value="FERRICHROME IRON RECEPTOR-RELATED"/>
    <property type="match status" value="1"/>
</dbReference>
<dbReference type="InterPro" id="IPR036942">
    <property type="entry name" value="Beta-barrel_TonB_sf"/>
</dbReference>
<organism evidence="13 14">
    <name type="scientific">Christiangramia flava JLT2011</name>
    <dbReference type="NCBI Taxonomy" id="1229726"/>
    <lineage>
        <taxon>Bacteria</taxon>
        <taxon>Pseudomonadati</taxon>
        <taxon>Bacteroidota</taxon>
        <taxon>Flavobacteriia</taxon>
        <taxon>Flavobacteriales</taxon>
        <taxon>Flavobacteriaceae</taxon>
        <taxon>Christiangramia</taxon>
    </lineage>
</organism>
<accession>A0A1L7HZU9</accession>
<keyword evidence="13" id="KW-0675">Receptor</keyword>
<dbReference type="Pfam" id="PF00593">
    <property type="entry name" value="TonB_dep_Rec_b-barrel"/>
    <property type="match status" value="1"/>
</dbReference>
<evidence type="ECO:0000256" key="2">
    <source>
        <dbReference type="ARBA" id="ARBA00022448"/>
    </source>
</evidence>
<sequence length="1044" mass="115323">MTKRITSFFVVFFTLFSFLLSAQETAVKGKVTDENGMPMFGVTIQLKGTNSGTTTDYDGMYSISAPDGSTLIFSFVGYTAKEVPVTGRTLDVSLAPDENALSEVVVTAFGIERDTRSLGYSVSKVEAEDVNMTGNTNAIQGLQGRVAGVQINQSSGTAGGGVDILIRGITSINPQRSNQPLIVIDGLAMDNSTFSGDVRPSAGSNSPSSAEQFSFTNRAADLNPEDIESFNVLKGAAATALYGVRAANGAIVITTKKGKLGKPKINFSASTSFKDIVQTPELQKTYREGYSGAPRTLYTPETESGFTRLGGTSFYSWGPRYSDDSYTMDDGTVIDLSDDQFYDPYDLFRTGVLTQLDLSMSGATEKMNYYFSVGNDSEEGVLPNTYYDKTNLRLKAGYQATDNFNINTSLTYANSGGARGNGGDKSVFSSLSYYSATFPINDYQNADGSQRNYSFGVIDNPRYLLEKSPLKDDVNRWIGNISLNWNPRDWVNLTYSAQIDNYSDRRNRFVPPDLDVGSQVGGFVLEQYNDFLGLESNFLVNFTKDWSDDFNTSLTLGNQISDTKRDYAYIRGETLNVPGINDISNTINIFGNKTESQIRNVGVFGELKMDYKNELFLTVTGRNDWVSTLPKENRSFFYPSVSLAYDFHNLIDENSDLLSFSKLRASWAEVGKGPLFGQVGSYYVSDGNFPFGGTGGYRADTSIGDPMLLPEKNRSFELGADLRFFSNRLRFDYAYYQTTVNNQIFTVGTAYSTGLSGIVRNAGKFKSWGHELLISYDILNNDDLKWETYLNFSTNRGEVVELPEDIEALIFADAGFAGITSEIRDGDRLGSLYGYTWRYENGERYIDENGLPVINLDERVKVGNAFPDFIASLGNRLNFKGITFDFLVEWKKGGDLYDSGRRNALRNGILKVTEFRDQTTVFDGVMDDGNGGYTTNTTEVLIDQDYYRSSTAYNRAAEILVQDASWVKLRNISLGYDFKGSILSALHAERLSVSASAQNILVWTPYDGYDPEGNQYSAGSNVYGFAGLSTPLSQIYSVGFKLGF</sequence>
<dbReference type="PROSITE" id="PS52016">
    <property type="entry name" value="TONB_DEPENDENT_REC_3"/>
    <property type="match status" value="1"/>
</dbReference>
<dbReference type="InterPro" id="IPR037066">
    <property type="entry name" value="Plug_dom_sf"/>
</dbReference>
<dbReference type="InterPro" id="IPR023996">
    <property type="entry name" value="TonB-dep_OMP_SusC/RagA"/>
</dbReference>